<sequence length="232" mass="25403">MTEQTEVQTPTELESLQKRAAQLNITIDGRWGVEKLREVVNAAVSGEKTDTVTAPAPTPAATPVVPETAAPAPTETVDTDEIKSPVAPTPSLMPSLASVASEAVAPENETEGQRKNRLRREAQALVRVNVSCMDPSKKNLKGDLLCVSNRNFGTIQRFVPFNRDWHIEKVLYDMLLEKEYLVFDSEKTGRAGIEVKVPRNVKAYNIRVLPPLTKGELKDLGQRQAMAAGTGE</sequence>
<dbReference type="Proteomes" id="UP000252224">
    <property type="component" value="Segment"/>
</dbReference>
<evidence type="ECO:0000313" key="2">
    <source>
        <dbReference type="EMBL" id="AXC36456.1"/>
    </source>
</evidence>
<keyword evidence="3" id="KW-1185">Reference proteome</keyword>
<evidence type="ECO:0000256" key="1">
    <source>
        <dbReference type="SAM" id="MobiDB-lite"/>
    </source>
</evidence>
<feature type="region of interest" description="Disordered" evidence="1">
    <location>
        <begin position="48"/>
        <end position="93"/>
    </location>
</feature>
<proteinExistence type="predicted"/>
<evidence type="ECO:0000313" key="3">
    <source>
        <dbReference type="Proteomes" id="UP000252224"/>
    </source>
</evidence>
<reference evidence="2 3" key="1">
    <citation type="submission" date="2018-05" db="EMBL/GenBank/DDBJ databases">
        <title>Genomic characterization of a novel Pseudomonas phage phCDa.</title>
        <authorList>
            <person name="Chen C."/>
            <person name="Lu D."/>
            <person name="Wang J."/>
            <person name="Fu R."/>
        </authorList>
    </citation>
    <scope>NUCLEOTIDE SEQUENCE [LARGE SCALE GENOMIC DNA]</scope>
</reference>
<protein>
    <submittedName>
        <fullName evidence="2">Uncharacterized protein</fullName>
    </submittedName>
</protein>
<accession>A0A2Z5H9U5</accession>
<feature type="compositionally biased region" description="Low complexity" evidence="1">
    <location>
        <begin position="51"/>
        <end position="76"/>
    </location>
</feature>
<gene>
    <name evidence="2" type="ORF">phCDa_12</name>
</gene>
<dbReference type="EMBL" id="MH382836">
    <property type="protein sequence ID" value="AXC36456.1"/>
    <property type="molecule type" value="Genomic_DNA"/>
</dbReference>
<name>A0A2Z5H9U5_9CAUD</name>
<organism evidence="2 3">
    <name type="scientific">Pseudomonas phage phCDa</name>
    <dbReference type="NCBI Taxonomy" id="2268587"/>
    <lineage>
        <taxon>Viruses</taxon>
        <taxon>Duplodnaviria</taxon>
        <taxon>Heunggongvirae</taxon>
        <taxon>Uroviricota</taxon>
        <taxon>Caudoviricetes</taxon>
        <taxon>Schitoviridae</taxon>
        <taxon>Shizishanvirus</taxon>
        <taxon>Shizishanvirus phCDa</taxon>
    </lineage>
</organism>